<dbReference type="Pfam" id="PF01694">
    <property type="entry name" value="Rhomboid"/>
    <property type="match status" value="1"/>
</dbReference>
<comment type="similarity">
    <text evidence="2">Belongs to the peptidase S54 family.</text>
</comment>
<feature type="transmembrane region" description="Helical" evidence="7">
    <location>
        <begin position="74"/>
        <end position="94"/>
    </location>
</feature>
<dbReference type="GO" id="GO:0006508">
    <property type="term" value="P:proteolysis"/>
    <property type="evidence" value="ECO:0007669"/>
    <property type="project" value="UniProtKB-KW"/>
</dbReference>
<dbReference type="PANTHER" id="PTHR43731:SF14">
    <property type="entry name" value="PRESENILIN-ASSOCIATED RHOMBOID-LIKE PROTEIN, MITOCHONDRIAL"/>
    <property type="match status" value="1"/>
</dbReference>
<dbReference type="InterPro" id="IPR022764">
    <property type="entry name" value="Peptidase_S54_rhomboid_dom"/>
</dbReference>
<evidence type="ECO:0000256" key="2">
    <source>
        <dbReference type="ARBA" id="ARBA00009045"/>
    </source>
</evidence>
<dbReference type="SUPFAM" id="SSF144091">
    <property type="entry name" value="Rhomboid-like"/>
    <property type="match status" value="1"/>
</dbReference>
<keyword evidence="6 7" id="KW-0472">Membrane</keyword>
<keyword evidence="3 7" id="KW-0812">Transmembrane</keyword>
<comment type="caution">
    <text evidence="9">The sequence shown here is derived from an EMBL/GenBank/DDBJ whole genome shotgun (WGS) entry which is preliminary data.</text>
</comment>
<accession>A0A511N808</accession>
<evidence type="ECO:0000259" key="8">
    <source>
        <dbReference type="Pfam" id="PF01694"/>
    </source>
</evidence>
<keyword evidence="9" id="KW-0645">Protease</keyword>
<evidence type="ECO:0000256" key="4">
    <source>
        <dbReference type="ARBA" id="ARBA00022801"/>
    </source>
</evidence>
<keyword evidence="4" id="KW-0378">Hydrolase</keyword>
<protein>
    <submittedName>
        <fullName evidence="9">Rhomboid family intramembrane serine protease</fullName>
    </submittedName>
</protein>
<feature type="transmembrane region" description="Helical" evidence="7">
    <location>
        <begin position="130"/>
        <end position="150"/>
    </location>
</feature>
<proteinExistence type="inferred from homology"/>
<dbReference type="Proteomes" id="UP000321306">
    <property type="component" value="Unassembled WGS sequence"/>
</dbReference>
<dbReference type="AlphaFoldDB" id="A0A511N808"/>
<dbReference type="Gene3D" id="1.20.1540.10">
    <property type="entry name" value="Rhomboid-like"/>
    <property type="match status" value="1"/>
</dbReference>
<feature type="transmembrane region" description="Helical" evidence="7">
    <location>
        <begin position="106"/>
        <end position="124"/>
    </location>
</feature>
<dbReference type="InterPro" id="IPR035952">
    <property type="entry name" value="Rhomboid-like_sf"/>
</dbReference>
<evidence type="ECO:0000256" key="3">
    <source>
        <dbReference type="ARBA" id="ARBA00022692"/>
    </source>
</evidence>
<feature type="transmembrane region" description="Helical" evidence="7">
    <location>
        <begin position="162"/>
        <end position="179"/>
    </location>
</feature>
<organism evidence="9 10">
    <name type="scientific">Deinococcus cellulosilyticus (strain DSM 18568 / NBRC 106333 / KACC 11606 / 5516J-15)</name>
    <dbReference type="NCBI Taxonomy" id="1223518"/>
    <lineage>
        <taxon>Bacteria</taxon>
        <taxon>Thermotogati</taxon>
        <taxon>Deinococcota</taxon>
        <taxon>Deinococci</taxon>
        <taxon>Deinococcales</taxon>
        <taxon>Deinococcaceae</taxon>
        <taxon>Deinococcus</taxon>
    </lineage>
</organism>
<reference evidence="9 10" key="1">
    <citation type="submission" date="2019-07" db="EMBL/GenBank/DDBJ databases">
        <title>Whole genome shotgun sequence of Deinococcus cellulosilyticus NBRC 106333.</title>
        <authorList>
            <person name="Hosoyama A."/>
            <person name="Uohara A."/>
            <person name="Ohji S."/>
            <person name="Ichikawa N."/>
        </authorList>
    </citation>
    <scope>NUCLEOTIDE SEQUENCE [LARGE SCALE GENOMIC DNA]</scope>
    <source>
        <strain evidence="9 10">NBRC 106333</strain>
    </source>
</reference>
<evidence type="ECO:0000313" key="10">
    <source>
        <dbReference type="Proteomes" id="UP000321306"/>
    </source>
</evidence>
<evidence type="ECO:0000256" key="6">
    <source>
        <dbReference type="ARBA" id="ARBA00023136"/>
    </source>
</evidence>
<dbReference type="RefSeq" id="WP_146888647.1">
    <property type="nucleotide sequence ID" value="NZ_BJXB01000026.1"/>
</dbReference>
<keyword evidence="10" id="KW-1185">Reference proteome</keyword>
<feature type="transmembrane region" description="Helical" evidence="7">
    <location>
        <begin position="17"/>
        <end position="37"/>
    </location>
</feature>
<feature type="transmembrane region" description="Helical" evidence="7">
    <location>
        <begin position="191"/>
        <end position="210"/>
    </location>
</feature>
<dbReference type="GO" id="GO:0016020">
    <property type="term" value="C:membrane"/>
    <property type="evidence" value="ECO:0007669"/>
    <property type="project" value="UniProtKB-SubCell"/>
</dbReference>
<dbReference type="InterPro" id="IPR050925">
    <property type="entry name" value="Rhomboid_protease_S54"/>
</dbReference>
<name>A0A511N808_DEIC1</name>
<evidence type="ECO:0000256" key="1">
    <source>
        <dbReference type="ARBA" id="ARBA00004141"/>
    </source>
</evidence>
<feature type="transmembrane region" description="Helical" evidence="7">
    <location>
        <begin position="49"/>
        <end position="68"/>
    </location>
</feature>
<dbReference type="GO" id="GO:0004252">
    <property type="term" value="F:serine-type endopeptidase activity"/>
    <property type="evidence" value="ECO:0007669"/>
    <property type="project" value="InterPro"/>
</dbReference>
<evidence type="ECO:0000256" key="7">
    <source>
        <dbReference type="SAM" id="Phobius"/>
    </source>
</evidence>
<dbReference type="EMBL" id="BJXB01000026">
    <property type="protein sequence ID" value="GEM48964.1"/>
    <property type="molecule type" value="Genomic_DNA"/>
</dbReference>
<sequence>MFPLSDLVTHHAKVNRWLIAINVLVFVLVFVISGGYLGQKSLNLLENQLPYLIFVPAVLVAEPVQGTISIFGSMFMHAGLLHLLGNMWFLWVFGDNIEDHLGSVRYLLFYLAGGVAAALAEGFLGGDPYVSMVGASGAVAAVLGAYLVILPKAWIRTYVPPIFIFHVPAYIYLPYWAILQYYSIRAGETGVAFWAHLGGFVFGFLMMLFLRKNRRQAPRGG</sequence>
<gene>
    <name evidence="9" type="ORF">DC3_45990</name>
</gene>
<feature type="domain" description="Peptidase S54 rhomboid" evidence="8">
    <location>
        <begin position="69"/>
        <end position="212"/>
    </location>
</feature>
<comment type="subcellular location">
    <subcellularLocation>
        <location evidence="1">Membrane</location>
        <topology evidence="1">Multi-pass membrane protein</topology>
    </subcellularLocation>
</comment>
<evidence type="ECO:0000313" key="9">
    <source>
        <dbReference type="EMBL" id="GEM48964.1"/>
    </source>
</evidence>
<evidence type="ECO:0000256" key="5">
    <source>
        <dbReference type="ARBA" id="ARBA00022989"/>
    </source>
</evidence>
<dbReference type="OrthoDB" id="9813074at2"/>
<dbReference type="PANTHER" id="PTHR43731">
    <property type="entry name" value="RHOMBOID PROTEASE"/>
    <property type="match status" value="1"/>
</dbReference>
<keyword evidence="5 7" id="KW-1133">Transmembrane helix</keyword>